<feature type="region of interest" description="Disordered" evidence="1">
    <location>
        <begin position="1"/>
        <end position="102"/>
    </location>
</feature>
<keyword evidence="6" id="KW-1185">Reference proteome</keyword>
<dbReference type="InterPro" id="IPR045055">
    <property type="entry name" value="DNA2/NAM7-like"/>
</dbReference>
<feature type="region of interest" description="Disordered" evidence="1">
    <location>
        <begin position="1121"/>
        <end position="1181"/>
    </location>
</feature>
<feature type="compositionally biased region" description="Low complexity" evidence="1">
    <location>
        <begin position="240"/>
        <end position="258"/>
    </location>
</feature>
<feature type="domain" description="DNA2/NAM7 helicase helicase" evidence="3">
    <location>
        <begin position="482"/>
        <end position="769"/>
    </location>
</feature>
<dbReference type="PANTHER" id="PTHR10887:SF495">
    <property type="entry name" value="HELICASE SENATAXIN ISOFORM X1-RELATED"/>
    <property type="match status" value="1"/>
</dbReference>
<dbReference type="Pfam" id="PF13826">
    <property type="entry name" value="Monooxy_af470-like"/>
    <property type="match status" value="1"/>
</dbReference>
<dbReference type="InterPro" id="IPR047187">
    <property type="entry name" value="SF1_C_Upf1"/>
</dbReference>
<dbReference type="PANTHER" id="PTHR10887">
    <property type="entry name" value="DNA2/NAM7 HELICASE FAMILY"/>
    <property type="match status" value="1"/>
</dbReference>
<dbReference type="Pfam" id="PF13087">
    <property type="entry name" value="AAA_12"/>
    <property type="match status" value="1"/>
</dbReference>
<evidence type="ECO:0000256" key="2">
    <source>
        <dbReference type="SAM" id="Phobius"/>
    </source>
</evidence>
<dbReference type="Proteomes" id="UP001497392">
    <property type="component" value="Unassembled WGS sequence"/>
</dbReference>
<evidence type="ECO:0000256" key="1">
    <source>
        <dbReference type="SAM" id="MobiDB-lite"/>
    </source>
</evidence>
<proteinExistence type="predicted"/>
<protein>
    <submittedName>
        <fullName evidence="5">G830 protein</fullName>
    </submittedName>
</protein>
<sequence>MDGPKGKHPAGKRQVQPISPQLRAPRPGASRPRATGRGSKRARSDDESEAPHAEAPPAQPALLPLKKVPGKPDKNFKRPQSRANGAAQGPPERPKPLSGDPGIERLEAHVLSGQLWHKECKERNDNLPEVVPLSFPSADAYLNTFEPLLFEEARESLLGDWAEACEGPRARVWAAQIGSLEEQAKGWVTATVLPKSGNYYMPQQRDLQTGSILILTSQKPPARQVQNWLQRGLAAASSLGQASLQQQDAAHASHSRSPSPMPAHNEEDGQIPGVLQPDAQQGSVSRMPELSAAPALPNNTQNRIGAANGSLGPGAFQQGGRGFTDALHVIAGVVRMGLQRHENRGSIVLAMHPCCPAHAEQAQGGPCCRAIDALRANAEGWWAVSLSPLITQAREFNILHRLKTFPLANSILQPERLRACEENLKPEAIRRMWPREVAEKTFIDYLWSQYDYTQLGAIEAAACHLGAATVPDAPAGPETLPFLLVQGPPGTGKTHTVKGVLNVWHLVHYQRYYDSLVATLSDPGMAQESLRLALDRNLPNVAPKPRILICAPSNAAADELLQRIMTDGFHDVQGKPYRPNVVRIGSEEAPLAQRAKDVWVDGLIRQYTYVHPEVHSQRMNQHIRAATQLSRTIAEIVTRLGDTQDQAEVHRWASELARLHERRDKEIVEIQRYEMVQGIVYQDPSTNRFHVETELELSFVMEAEMVFTTLSSTGRRVFQRLPPNAFETVLIDEAAQASEIAALQPLTFGSKRAVLVGDPQQLPATVKSQRGKELQLERSLFERLQKGGCPVKVLSVQYRMHPEIRMFPSNHFYGGRLEDGQSVREAPDPVFYEQPLLKPYVFFDVSHGREQRGGTGGGSLRNQAEADVAAGLFLELMAFCQAARQRGQQVPEYEVGVVTPYRQQKACLRETFERMAGPVAASKVMIETVDSFQGKQLDVIILSCVRASEGRTGVGFLADVRRMNVAITRAKRALWVLGSAATLQRSPVWAALLEDAERRVKIVPDAVASRLFPDMKPFVEITHPIQAPATNPGQHYAELNLEDIVDVTHQPAGGDAADSPSSATMSDDAAQLEPLQEPRRGAASDPAAGPSISASLAAGTAQQGPPQDPRRARTHDAMVLPASSASRQQGQPQDPRKSQTLQPPGMGAASASAASAGSPSVDSSNHGTRPDRPQDPRLAAGGPHLQRTLQEQRPPPSSAVQQTEQAGMDHLPGLDDANTDTDQGPSPSRLATQLSDLDADEALLYSSAPGKQAKQAEDELEDGEHPEAPEEAVLDAPEQRLLDDDSLMLADADNGAAKPTKGDRLKAHDSTAEVAIPGLDSVEPSESAKQFKNDFPSASLRSANRIQHPSAGRQHAAPSARPHTRQTGASAAHTDQAFLPQSASGHLPVDSFGGEALGIGRDSTEQGQRRQSGPKPITLPAPGRPGNAQRMHGSVPKPITLKPPAAARQGGQPHLYLGPDTKNSIAKRCPLPERRAMEPLSLWTAIALTVLVPTVLLAFVGLLFLTSLTRYNRPIVPQKGYSKDKEMSLVEESSTAHISGDFVVFIIGVAVHNWLDVRAWWPVFTGMKRMMDELQAHPECGYLGGHSYVSNPLVSVQYWRSMDSLTDYARAPSKEHFPVWVKMRSHMRQNKSFGIFHETFKVSAGQYETIYINMPPFGLSGVVGKTKLQGRHQTAKGRAGLTSGDDHPTDLPKRPF</sequence>
<dbReference type="InterPro" id="IPR041679">
    <property type="entry name" value="DNA2/NAM7-like_C"/>
</dbReference>
<dbReference type="EMBL" id="CAXHTA020000002">
    <property type="protein sequence ID" value="CAL5219068.1"/>
    <property type="molecule type" value="Genomic_DNA"/>
</dbReference>
<name>A0ABP1FGM7_9CHLO</name>
<gene>
    <name evidence="5" type="primary">g830</name>
    <name evidence="5" type="ORF">VP750_LOCUS727</name>
</gene>
<feature type="region of interest" description="Disordered" evidence="1">
    <location>
        <begin position="293"/>
        <end position="312"/>
    </location>
</feature>
<feature type="compositionally biased region" description="Polar residues" evidence="1">
    <location>
        <begin position="1220"/>
        <end position="1235"/>
    </location>
</feature>
<feature type="compositionally biased region" description="Basic and acidic residues" evidence="1">
    <location>
        <begin position="1684"/>
        <end position="1696"/>
    </location>
</feature>
<evidence type="ECO:0000313" key="5">
    <source>
        <dbReference type="EMBL" id="CAL5219068.1"/>
    </source>
</evidence>
<keyword evidence="2" id="KW-0812">Transmembrane</keyword>
<feature type="region of interest" description="Disordered" evidence="1">
    <location>
        <begin position="1049"/>
        <end position="1068"/>
    </location>
</feature>
<feature type="domain" description="DNA2/NAM7 helicase-like C-terminal" evidence="4">
    <location>
        <begin position="776"/>
        <end position="980"/>
    </location>
</feature>
<feature type="compositionally biased region" description="Low complexity" evidence="1">
    <location>
        <begin position="23"/>
        <end position="37"/>
    </location>
</feature>
<dbReference type="InterPro" id="IPR027417">
    <property type="entry name" value="P-loop_NTPase"/>
</dbReference>
<feature type="transmembrane region" description="Helical" evidence="2">
    <location>
        <begin position="1480"/>
        <end position="1505"/>
    </location>
</feature>
<feature type="compositionally biased region" description="Basic and acidic residues" evidence="1">
    <location>
        <begin position="1300"/>
        <end position="1311"/>
    </location>
</feature>
<feature type="compositionally biased region" description="Polar residues" evidence="1">
    <location>
        <begin position="1123"/>
        <end position="1142"/>
    </location>
</feature>
<dbReference type="CDD" id="cd18808">
    <property type="entry name" value="SF1_C_Upf1"/>
    <property type="match status" value="1"/>
</dbReference>
<evidence type="ECO:0000259" key="3">
    <source>
        <dbReference type="Pfam" id="PF13086"/>
    </source>
</evidence>
<reference evidence="5 6" key="1">
    <citation type="submission" date="2024-06" db="EMBL/GenBank/DDBJ databases">
        <authorList>
            <person name="Kraege A."/>
            <person name="Thomma B."/>
        </authorList>
    </citation>
    <scope>NUCLEOTIDE SEQUENCE [LARGE SCALE GENOMIC DNA]</scope>
</reference>
<feature type="compositionally biased region" description="Basic and acidic residues" evidence="1">
    <location>
        <begin position="42"/>
        <end position="52"/>
    </location>
</feature>
<dbReference type="Gene3D" id="3.40.50.300">
    <property type="entry name" value="P-loop containing nucleotide triphosphate hydrolases"/>
    <property type="match status" value="2"/>
</dbReference>
<feature type="region of interest" description="Disordered" evidence="1">
    <location>
        <begin position="240"/>
        <end position="287"/>
    </location>
</feature>
<dbReference type="CDD" id="cd18042">
    <property type="entry name" value="DEXXQc_SETX"/>
    <property type="match status" value="1"/>
</dbReference>
<feature type="region of interest" description="Disordered" evidence="1">
    <location>
        <begin position="1668"/>
        <end position="1696"/>
    </location>
</feature>
<comment type="caution">
    <text evidence="5">The sequence shown here is derived from an EMBL/GenBank/DDBJ whole genome shotgun (WGS) entry which is preliminary data.</text>
</comment>
<dbReference type="InterPro" id="IPR041677">
    <property type="entry name" value="DNA2/NAM7_AAA_11"/>
</dbReference>
<organism evidence="5 6">
    <name type="scientific">Coccomyxa viridis</name>
    <dbReference type="NCBI Taxonomy" id="1274662"/>
    <lineage>
        <taxon>Eukaryota</taxon>
        <taxon>Viridiplantae</taxon>
        <taxon>Chlorophyta</taxon>
        <taxon>core chlorophytes</taxon>
        <taxon>Trebouxiophyceae</taxon>
        <taxon>Trebouxiophyceae incertae sedis</taxon>
        <taxon>Coccomyxaceae</taxon>
        <taxon>Coccomyxa</taxon>
    </lineage>
</organism>
<accession>A0ABP1FGM7</accession>
<dbReference type="Pfam" id="PF13086">
    <property type="entry name" value="AAA_11"/>
    <property type="match status" value="1"/>
</dbReference>
<feature type="compositionally biased region" description="Basic residues" evidence="1">
    <location>
        <begin position="1"/>
        <end position="11"/>
    </location>
</feature>
<feature type="compositionally biased region" description="Low complexity" evidence="1">
    <location>
        <begin position="1143"/>
        <end position="1164"/>
    </location>
</feature>
<evidence type="ECO:0000313" key="6">
    <source>
        <dbReference type="Proteomes" id="UP001497392"/>
    </source>
</evidence>
<feature type="region of interest" description="Disordered" evidence="1">
    <location>
        <begin position="1209"/>
        <end position="1461"/>
    </location>
</feature>
<keyword evidence="2" id="KW-1133">Transmembrane helix</keyword>
<feature type="compositionally biased region" description="Low complexity" evidence="1">
    <location>
        <begin position="53"/>
        <end position="65"/>
    </location>
</feature>
<evidence type="ECO:0000259" key="4">
    <source>
        <dbReference type="Pfam" id="PF13087"/>
    </source>
</evidence>
<dbReference type="SUPFAM" id="SSF52540">
    <property type="entry name" value="P-loop containing nucleoside triphosphate hydrolases"/>
    <property type="match status" value="1"/>
</dbReference>
<feature type="compositionally biased region" description="Low complexity" evidence="1">
    <location>
        <begin position="1051"/>
        <end position="1063"/>
    </location>
</feature>
<dbReference type="InterPro" id="IPR025444">
    <property type="entry name" value="Monooxy_af470"/>
</dbReference>
<keyword evidence="2" id="KW-0472">Membrane</keyword>